<comment type="caution">
    <text evidence="1">The sequence shown here is derived from an EMBL/GenBank/DDBJ whole genome shotgun (WGS) entry which is preliminary data.</text>
</comment>
<accession>A0ABQ1GJ10</accession>
<reference evidence="2" key="1">
    <citation type="journal article" date="2019" name="Int. J. Syst. Evol. Microbiol.">
        <title>The Global Catalogue of Microorganisms (GCM) 10K type strain sequencing project: providing services to taxonomists for standard genome sequencing and annotation.</title>
        <authorList>
            <consortium name="The Broad Institute Genomics Platform"/>
            <consortium name="The Broad Institute Genome Sequencing Center for Infectious Disease"/>
            <person name="Wu L."/>
            <person name="Ma J."/>
        </authorList>
    </citation>
    <scope>NUCLEOTIDE SEQUENCE [LARGE SCALE GENOMIC DNA]</scope>
    <source>
        <strain evidence="2">CGMCC 1.10106</strain>
    </source>
</reference>
<dbReference type="EMBL" id="BMDW01000006">
    <property type="protein sequence ID" value="GGA44579.1"/>
    <property type="molecule type" value="Genomic_DNA"/>
</dbReference>
<dbReference type="PANTHER" id="PTHR48098">
    <property type="entry name" value="ENTEROCHELIN ESTERASE-RELATED"/>
    <property type="match status" value="1"/>
</dbReference>
<dbReference type="InterPro" id="IPR029058">
    <property type="entry name" value="AB_hydrolase_fold"/>
</dbReference>
<protein>
    <submittedName>
        <fullName evidence="1">Esterase</fullName>
    </submittedName>
</protein>
<evidence type="ECO:0000313" key="2">
    <source>
        <dbReference type="Proteomes" id="UP000618591"/>
    </source>
</evidence>
<dbReference type="Proteomes" id="UP000618591">
    <property type="component" value="Unassembled WGS sequence"/>
</dbReference>
<dbReference type="InterPro" id="IPR000801">
    <property type="entry name" value="Esterase-like"/>
</dbReference>
<dbReference type="InterPro" id="IPR050583">
    <property type="entry name" value="Mycobacterial_A85_antigen"/>
</dbReference>
<organism evidence="1 2">
    <name type="scientific">Sphingomonas psychrolutea</name>
    <dbReference type="NCBI Taxonomy" id="1259676"/>
    <lineage>
        <taxon>Bacteria</taxon>
        <taxon>Pseudomonadati</taxon>
        <taxon>Pseudomonadota</taxon>
        <taxon>Alphaproteobacteria</taxon>
        <taxon>Sphingomonadales</taxon>
        <taxon>Sphingomonadaceae</taxon>
        <taxon>Sphingomonas</taxon>
    </lineage>
</organism>
<sequence>MSEASTLRNWAPAFAGEAVLVALLLLALLIPLRANAQDAGRFVTIDAAPSVNITPPRVTIWLPPGYDAGNRRYGVVYMHDGQNLFDRKRSSFDKVWAADKSVLRLVAAGKIAPVIIVGVDEPGQARYRQYFPQALYAAASPKLRAEIEQSAKGPLTGDAYLRFLTDELKPMIDRSYRTRSDAAHTAVVGSSMGGLMSCYAFIERPKVFGRAGCVSTHWPLTFGLMLMPGDERPALWKAYLTQHLGKPNGRRLWMDHGDKTLDAAYPPFQALIDQDVAALGWQKGRDFESRAYPGAEHEENAWAARLDEIFGWLLK</sequence>
<dbReference type="Gene3D" id="3.40.50.1820">
    <property type="entry name" value="alpha/beta hydrolase"/>
    <property type="match status" value="1"/>
</dbReference>
<dbReference type="Pfam" id="PF00756">
    <property type="entry name" value="Esterase"/>
    <property type="match status" value="1"/>
</dbReference>
<keyword evidence="2" id="KW-1185">Reference proteome</keyword>
<name>A0ABQ1GJ10_9SPHN</name>
<gene>
    <name evidence="1" type="ORF">GCM10011395_13510</name>
</gene>
<dbReference type="RefSeq" id="WP_229732868.1">
    <property type="nucleotide sequence ID" value="NZ_BMDW01000006.1"/>
</dbReference>
<evidence type="ECO:0000313" key="1">
    <source>
        <dbReference type="EMBL" id="GGA44579.1"/>
    </source>
</evidence>
<dbReference type="SUPFAM" id="SSF53474">
    <property type="entry name" value="alpha/beta-Hydrolases"/>
    <property type="match status" value="1"/>
</dbReference>
<proteinExistence type="predicted"/>
<dbReference type="PANTHER" id="PTHR48098:SF6">
    <property type="entry name" value="FERRI-BACILLIBACTIN ESTERASE BESA"/>
    <property type="match status" value="1"/>
</dbReference>